<evidence type="ECO:0000256" key="4">
    <source>
        <dbReference type="ARBA" id="ARBA00022840"/>
    </source>
</evidence>
<dbReference type="SUPFAM" id="SSF52540">
    <property type="entry name" value="P-loop containing nucleoside triphosphate hydrolases"/>
    <property type="match status" value="1"/>
</dbReference>
<feature type="domain" description="Helicase ATP-binding" evidence="6">
    <location>
        <begin position="132"/>
        <end position="385"/>
    </location>
</feature>
<reference evidence="8" key="1">
    <citation type="journal article" date="2020" name="bioRxiv">
        <title>Comparative genomics of Chlamydomonas.</title>
        <authorList>
            <person name="Craig R.J."/>
            <person name="Hasan A.R."/>
            <person name="Ness R.W."/>
            <person name="Keightley P.D."/>
        </authorList>
    </citation>
    <scope>NUCLEOTIDE SEQUENCE</scope>
    <source>
        <strain evidence="8">CCAP 11/70</strain>
    </source>
</reference>
<dbReference type="InterPro" id="IPR011545">
    <property type="entry name" value="DEAD/DEAH_box_helicase_dom"/>
</dbReference>
<dbReference type="GO" id="GO:0016787">
    <property type="term" value="F:hydrolase activity"/>
    <property type="evidence" value="ECO:0007669"/>
    <property type="project" value="UniProtKB-KW"/>
</dbReference>
<keyword evidence="4" id="KW-0067">ATP-binding</keyword>
<dbReference type="Gene3D" id="3.40.50.300">
    <property type="entry name" value="P-loop containing nucleotide triphosphate hydrolases"/>
    <property type="match status" value="2"/>
</dbReference>
<dbReference type="GO" id="GO:0003723">
    <property type="term" value="F:RNA binding"/>
    <property type="evidence" value="ECO:0007669"/>
    <property type="project" value="TreeGrafter"/>
</dbReference>
<dbReference type="CDD" id="cd00268">
    <property type="entry name" value="DEADc"/>
    <property type="match status" value="1"/>
</dbReference>
<dbReference type="InterPro" id="IPR001650">
    <property type="entry name" value="Helicase_C-like"/>
</dbReference>
<evidence type="ECO:0000256" key="1">
    <source>
        <dbReference type="ARBA" id="ARBA00022741"/>
    </source>
</evidence>
<dbReference type="SMART" id="SM00490">
    <property type="entry name" value="HELICc"/>
    <property type="match status" value="1"/>
</dbReference>
<evidence type="ECO:0000259" key="7">
    <source>
        <dbReference type="PROSITE" id="PS51194"/>
    </source>
</evidence>
<dbReference type="Proteomes" id="UP000612055">
    <property type="component" value="Unassembled WGS sequence"/>
</dbReference>
<comment type="caution">
    <text evidence="8">The sequence shown here is derived from an EMBL/GenBank/DDBJ whole genome shotgun (WGS) entry which is preliminary data.</text>
</comment>
<dbReference type="InterPro" id="IPR027417">
    <property type="entry name" value="P-loop_NTPase"/>
</dbReference>
<dbReference type="Pfam" id="PF00270">
    <property type="entry name" value="DEAD"/>
    <property type="match status" value="1"/>
</dbReference>
<evidence type="ECO:0000259" key="6">
    <source>
        <dbReference type="PROSITE" id="PS51192"/>
    </source>
</evidence>
<dbReference type="EMBL" id="JAEHOE010000019">
    <property type="protein sequence ID" value="KAG2496311.1"/>
    <property type="molecule type" value="Genomic_DNA"/>
</dbReference>
<dbReference type="PROSITE" id="PS51194">
    <property type="entry name" value="HELICASE_CTER"/>
    <property type="match status" value="1"/>
</dbReference>
<keyword evidence="2" id="KW-0378">Hydrolase</keyword>
<dbReference type="OrthoDB" id="10256233at2759"/>
<feature type="region of interest" description="Disordered" evidence="5">
    <location>
        <begin position="77"/>
        <end position="97"/>
    </location>
</feature>
<feature type="region of interest" description="Disordered" evidence="5">
    <location>
        <begin position="395"/>
        <end position="450"/>
    </location>
</feature>
<evidence type="ECO:0000313" key="9">
    <source>
        <dbReference type="Proteomes" id="UP000612055"/>
    </source>
</evidence>
<dbReference type="InterPro" id="IPR044742">
    <property type="entry name" value="DEAD/DEAH_RhlB"/>
</dbReference>
<evidence type="ECO:0000256" key="3">
    <source>
        <dbReference type="ARBA" id="ARBA00022806"/>
    </source>
</evidence>
<dbReference type="GO" id="GO:0005524">
    <property type="term" value="F:ATP binding"/>
    <property type="evidence" value="ECO:0007669"/>
    <property type="project" value="UniProtKB-KW"/>
</dbReference>
<keyword evidence="1" id="KW-0547">Nucleotide-binding</keyword>
<sequence length="645" mass="66307">MAYWSSSTPPASTGWAAAPPGHLRRLGPLSARALQSPPPCYGAGAPVATILSDQRTSSLTRSSGFCGLGRQAQQRAAATAASTSAPTAAEPLATPEPNTRSTFASLGIAAPFQVRLHDLELASPLPVQSAAVPAILHGQNVAIKACTGSGKTMAYLLPVLQLALERRRAAVQAAEVAVASGRAGGGGASPAARKQAAAAKQQSRTIQALIVAPSRELCIQIQRAAQDLMPDQPHGRRLVVQLIGGANPKRQAEALAGGGGGGGAGGEGGGGGAWPVVVVGTPGRVAELVDNGTLHVWGCPLLVLDEVDELLALPDFRAAVDSIAAHVGRRVPAKALGSPAPATPDSAGSAPGTAVSGRQTVIVSASLDARALDKYAAWCPAPVPVALTAQQALPGPEAQPRTAMPPAHEAASRGLDREVEHPSDAPAPSKEEGRGQLDADGAGGVTVASGRAGPAAGPLADVLPPHLQHLYVLCPLEHRTDYVRRLIHALQCERALLFVPKNNQAMVTKYRLEARNMQVSILHGELSKLDRGNILDAFRRGAFRALVVTDLGARGLDLPECDAVICMGPPVDAMAYAHRAGRTGRAGASGVVASVVTRGELPRLERMARRLGVTLQGVSILNGSLAPTEQLAGPQAEVQRHLEGQ</sequence>
<dbReference type="InterPro" id="IPR050547">
    <property type="entry name" value="DEAD_box_RNA_helicases"/>
</dbReference>
<accession>A0A835Y8S7</accession>
<dbReference type="Pfam" id="PF00271">
    <property type="entry name" value="Helicase_C"/>
    <property type="match status" value="1"/>
</dbReference>
<proteinExistence type="predicted"/>
<dbReference type="CDD" id="cd18787">
    <property type="entry name" value="SF2_C_DEAD"/>
    <property type="match status" value="1"/>
</dbReference>
<dbReference type="PANTHER" id="PTHR47963:SF3">
    <property type="entry name" value="DEAD-BOX ATP-DEPENDENT RNA HELICASE 47, MITOCHONDRIAL"/>
    <property type="match status" value="1"/>
</dbReference>
<dbReference type="InterPro" id="IPR014001">
    <property type="entry name" value="Helicase_ATP-bd"/>
</dbReference>
<keyword evidence="3" id="KW-0347">Helicase</keyword>
<keyword evidence="9" id="KW-1185">Reference proteome</keyword>
<dbReference type="GO" id="GO:0003724">
    <property type="term" value="F:RNA helicase activity"/>
    <property type="evidence" value="ECO:0007669"/>
    <property type="project" value="TreeGrafter"/>
</dbReference>
<dbReference type="SMART" id="SM00487">
    <property type="entry name" value="DEXDc"/>
    <property type="match status" value="1"/>
</dbReference>
<evidence type="ECO:0000256" key="2">
    <source>
        <dbReference type="ARBA" id="ARBA00022801"/>
    </source>
</evidence>
<protein>
    <submittedName>
        <fullName evidence="8">Uncharacterized protein</fullName>
    </submittedName>
</protein>
<evidence type="ECO:0000313" key="8">
    <source>
        <dbReference type="EMBL" id="KAG2496311.1"/>
    </source>
</evidence>
<organism evidence="8 9">
    <name type="scientific">Edaphochlamys debaryana</name>
    <dbReference type="NCBI Taxonomy" id="47281"/>
    <lineage>
        <taxon>Eukaryota</taxon>
        <taxon>Viridiplantae</taxon>
        <taxon>Chlorophyta</taxon>
        <taxon>core chlorophytes</taxon>
        <taxon>Chlorophyceae</taxon>
        <taxon>CS clade</taxon>
        <taxon>Chlamydomonadales</taxon>
        <taxon>Chlamydomonadales incertae sedis</taxon>
        <taxon>Edaphochlamys</taxon>
    </lineage>
</organism>
<gene>
    <name evidence="8" type="ORF">HYH03_005544</name>
</gene>
<dbReference type="PROSITE" id="PS51192">
    <property type="entry name" value="HELICASE_ATP_BIND_1"/>
    <property type="match status" value="1"/>
</dbReference>
<name>A0A835Y8S7_9CHLO</name>
<dbReference type="AlphaFoldDB" id="A0A835Y8S7"/>
<feature type="domain" description="Helicase C-terminal" evidence="7">
    <location>
        <begin position="482"/>
        <end position="626"/>
    </location>
</feature>
<feature type="region of interest" description="Disordered" evidence="5">
    <location>
        <begin position="334"/>
        <end position="356"/>
    </location>
</feature>
<evidence type="ECO:0000256" key="5">
    <source>
        <dbReference type="SAM" id="MobiDB-lite"/>
    </source>
</evidence>
<dbReference type="PANTHER" id="PTHR47963">
    <property type="entry name" value="DEAD-BOX ATP-DEPENDENT RNA HELICASE 47, MITOCHONDRIAL"/>
    <property type="match status" value="1"/>
</dbReference>
<feature type="compositionally biased region" description="Basic and acidic residues" evidence="5">
    <location>
        <begin position="410"/>
        <end position="437"/>
    </location>
</feature>